<accession>A0AB33K226</accession>
<evidence type="ECO:0000313" key="2">
    <source>
        <dbReference type="EMBL" id="BFP45978.1"/>
    </source>
</evidence>
<evidence type="ECO:0008006" key="3">
    <source>
        <dbReference type="Google" id="ProtNLM"/>
    </source>
</evidence>
<dbReference type="EMBL" id="AP035881">
    <property type="protein sequence ID" value="BFP45978.1"/>
    <property type="molecule type" value="Genomic_DNA"/>
</dbReference>
<feature type="compositionally biased region" description="Low complexity" evidence="1">
    <location>
        <begin position="175"/>
        <end position="225"/>
    </location>
</feature>
<feature type="region of interest" description="Disordered" evidence="1">
    <location>
        <begin position="59"/>
        <end position="231"/>
    </location>
</feature>
<evidence type="ECO:0000256" key="1">
    <source>
        <dbReference type="SAM" id="MobiDB-lite"/>
    </source>
</evidence>
<organism evidence="2">
    <name type="scientific">Kitasatospora sp. CMC57</name>
    <dbReference type="NCBI Taxonomy" id="3231513"/>
    <lineage>
        <taxon>Bacteria</taxon>
        <taxon>Bacillati</taxon>
        <taxon>Actinomycetota</taxon>
        <taxon>Actinomycetes</taxon>
        <taxon>Kitasatosporales</taxon>
        <taxon>Streptomycetaceae</taxon>
        <taxon>Kitasatospora</taxon>
    </lineage>
</organism>
<proteinExistence type="predicted"/>
<sequence length="404" mass="41177">MTERDEAAGLRLPGPRHAAPRRGSRLRGRAFALAAVPTALLMGAIPTLASADTPKNCASAPDTVLEETPVPKSELTPLPGTQGLPTSAPTVAPPRTPVTPGTPSAVPTPAPTGSAAATTPVSTPSPSGASQGAIHPNGIIDDIVGIFLPPKPSSSPSPSPTPSRVTPPPAPAATPAPATSVAPRAATPTTAPSPTAPSPTARPSGSAKAAAQPKSSASASASPSANPNCTVDTRSAKALQAAPGHVVPEQNWTLRSTRLALHGSVFNGVYDVRTPTGTKRVLKFTTASVDIENLDMSTIQIPGKTFHVKSNPGSTSTMRQGPVTMYVESLSGHLAEVLGLPIPIDLGEVTLTPDTLPKWLWDLLGTVPIPLDLTLTQAKAVQAGQFGGTLKIPGMRLFNDTTPY</sequence>
<dbReference type="RefSeq" id="WP_407988430.1">
    <property type="nucleotide sequence ID" value="NZ_AP035881.2"/>
</dbReference>
<reference evidence="2" key="1">
    <citation type="submission" date="2024-07" db="EMBL/GenBank/DDBJ databases">
        <title>Complete genome sequences of cellulolytic bacteria, Kitasatospora sp. CMC57 and Streptomyces sp. CMC78, isolated from Japanese agricultural soil.</title>
        <authorList>
            <person name="Hashimoto T."/>
            <person name="Ito M."/>
            <person name="Iwamoto M."/>
            <person name="Fukahori D."/>
            <person name="Shoda T."/>
            <person name="Sakoda M."/>
            <person name="Morohoshi T."/>
            <person name="Mitsuboshi M."/>
            <person name="Nishizawa T."/>
        </authorList>
    </citation>
    <scope>NUCLEOTIDE SEQUENCE</scope>
    <source>
        <strain evidence="2">CMC57</strain>
    </source>
</reference>
<feature type="compositionally biased region" description="Pro residues" evidence="1">
    <location>
        <begin position="149"/>
        <end position="174"/>
    </location>
</feature>
<dbReference type="AlphaFoldDB" id="A0AB33K226"/>
<name>A0AB33K226_9ACTN</name>
<gene>
    <name evidence="2" type="ORF">KCMC57_23460</name>
</gene>
<feature type="region of interest" description="Disordered" evidence="1">
    <location>
        <begin position="1"/>
        <end position="24"/>
    </location>
</feature>
<protein>
    <recommendedName>
        <fullName evidence="3">DUF2993 domain-containing protein</fullName>
    </recommendedName>
</protein>
<feature type="compositionally biased region" description="Low complexity" evidence="1">
    <location>
        <begin position="98"/>
        <end position="130"/>
    </location>
</feature>